<evidence type="ECO:0000313" key="3">
    <source>
        <dbReference type="EMBL" id="KAF7184467.1"/>
    </source>
</evidence>
<evidence type="ECO:0000256" key="1">
    <source>
        <dbReference type="SAM" id="MobiDB-lite"/>
    </source>
</evidence>
<keyword evidence="2" id="KW-1133">Transmembrane helix</keyword>
<feature type="region of interest" description="Disordered" evidence="1">
    <location>
        <begin position="1"/>
        <end position="124"/>
    </location>
</feature>
<keyword evidence="2" id="KW-0472">Membrane</keyword>
<feature type="compositionally biased region" description="Basic and acidic residues" evidence="1">
    <location>
        <begin position="154"/>
        <end position="165"/>
    </location>
</feature>
<feature type="region of interest" description="Disordered" evidence="1">
    <location>
        <begin position="349"/>
        <end position="428"/>
    </location>
</feature>
<dbReference type="Proteomes" id="UP000641853">
    <property type="component" value="Unassembled WGS sequence"/>
</dbReference>
<reference evidence="3" key="1">
    <citation type="submission" date="2020-06" db="EMBL/GenBank/DDBJ databases">
        <title>Draft genome sequences of strains closely related to Aspergillus parafelis and Aspergillus hiratsukae.</title>
        <authorList>
            <person name="Dos Santos R.A.C."/>
            <person name="Rivero-Menendez O."/>
            <person name="Steenwyk J.L."/>
            <person name="Mead M.E."/>
            <person name="Goldman G.H."/>
            <person name="Alastruey-Izquierdo A."/>
            <person name="Rokas A."/>
        </authorList>
    </citation>
    <scope>NUCLEOTIDE SEQUENCE</scope>
    <source>
        <strain evidence="3">CNM-CM7691</strain>
    </source>
</reference>
<proteinExistence type="predicted"/>
<evidence type="ECO:0000256" key="2">
    <source>
        <dbReference type="SAM" id="Phobius"/>
    </source>
</evidence>
<keyword evidence="2" id="KW-0812">Transmembrane</keyword>
<name>A0A8H6VBF1_9EURO</name>
<feature type="transmembrane region" description="Helical" evidence="2">
    <location>
        <begin position="222"/>
        <end position="244"/>
    </location>
</feature>
<dbReference type="EMBL" id="JACBAG010001625">
    <property type="protein sequence ID" value="KAF7184467.1"/>
    <property type="molecule type" value="Genomic_DNA"/>
</dbReference>
<feature type="compositionally biased region" description="Basic and acidic residues" evidence="1">
    <location>
        <begin position="402"/>
        <end position="428"/>
    </location>
</feature>
<feature type="region of interest" description="Disordered" evidence="1">
    <location>
        <begin position="148"/>
        <end position="206"/>
    </location>
</feature>
<evidence type="ECO:0000313" key="4">
    <source>
        <dbReference type="Proteomes" id="UP000641853"/>
    </source>
</evidence>
<feature type="compositionally biased region" description="Polar residues" evidence="1">
    <location>
        <begin position="302"/>
        <end position="314"/>
    </location>
</feature>
<feature type="region of interest" description="Disordered" evidence="1">
    <location>
        <begin position="301"/>
        <end position="331"/>
    </location>
</feature>
<feature type="compositionally biased region" description="Pro residues" evidence="1">
    <location>
        <begin position="1"/>
        <end position="11"/>
    </location>
</feature>
<dbReference type="AlphaFoldDB" id="A0A8H6VBF1"/>
<sequence>MPSTPLIPPRPCRVGQHNPGVEKQEPGRPPCTSSKAEAHPVSAPTAPAYPQQGNSQAHPQAGAPSDPGHGQPQAASTPCPTGGPGGQQPEPTAPPKQPHQPEHADAKEAPKHAPTSAEPLTSTSTITVSHTSTFAVVPVYMDNNHKASCTSAADRQRPSDVDAQAHRAASSATSQAPKPTNHAAPSSTTTQAAKPSNHGAAPSSTPSHNALFTGAAGRIAPAAGVVSALCGLMAVLAFVLPIILESRTNGDINCPLISTEEQNFEYTNNPDVFVKEIYEYNMSSDDAHRGGALTEMAEHGTSIPNDAGLQNTLPSVPRPDQLSESGQFDNHGLAEPSLAFAADNATDLPRSTKEMGASGEVITGTGDAFPVSGESKRINPGAMDPGARGNARTIKHASLNRSKFDRSAREDGNASEFIGEHEFRNRTE</sequence>
<keyword evidence="4" id="KW-1185">Reference proteome</keyword>
<protein>
    <submittedName>
        <fullName evidence="3">Uncharacterized protein</fullName>
    </submittedName>
</protein>
<comment type="caution">
    <text evidence="3">The sequence shown here is derived from an EMBL/GenBank/DDBJ whole genome shotgun (WGS) entry which is preliminary data.</text>
</comment>
<organism evidence="3 4">
    <name type="scientific">Aspergillus felis</name>
    <dbReference type="NCBI Taxonomy" id="1287682"/>
    <lineage>
        <taxon>Eukaryota</taxon>
        <taxon>Fungi</taxon>
        <taxon>Dikarya</taxon>
        <taxon>Ascomycota</taxon>
        <taxon>Pezizomycotina</taxon>
        <taxon>Eurotiomycetes</taxon>
        <taxon>Eurotiomycetidae</taxon>
        <taxon>Eurotiales</taxon>
        <taxon>Aspergillaceae</taxon>
        <taxon>Aspergillus</taxon>
        <taxon>Aspergillus subgen. Fumigati</taxon>
    </lineage>
</organism>
<accession>A0A8H6VBF1</accession>
<feature type="compositionally biased region" description="Polar residues" evidence="1">
    <location>
        <begin position="170"/>
        <end position="194"/>
    </location>
</feature>
<gene>
    <name evidence="3" type="ORF">CNMCM7691_005535</name>
</gene>
<feature type="compositionally biased region" description="Basic and acidic residues" evidence="1">
    <location>
        <begin position="99"/>
        <end position="111"/>
    </location>
</feature>